<dbReference type="PANTHER" id="PTHR43567:SF1">
    <property type="entry name" value="FLAVOREDOXIN"/>
    <property type="match status" value="1"/>
</dbReference>
<evidence type="ECO:0000256" key="3">
    <source>
        <dbReference type="ARBA" id="ARBA00038054"/>
    </source>
</evidence>
<dbReference type="InterPro" id="IPR012349">
    <property type="entry name" value="Split_barrel_FMN-bd"/>
</dbReference>
<dbReference type="EMBL" id="BDCR01000001">
    <property type="protein sequence ID" value="GAT62020.1"/>
    <property type="molecule type" value="Genomic_DNA"/>
</dbReference>
<evidence type="ECO:0000259" key="4">
    <source>
        <dbReference type="Pfam" id="PF01613"/>
    </source>
</evidence>
<dbReference type="GO" id="GO:0010181">
    <property type="term" value="F:FMN binding"/>
    <property type="evidence" value="ECO:0007669"/>
    <property type="project" value="InterPro"/>
</dbReference>
<comment type="similarity">
    <text evidence="3">Belongs to the flavoredoxin family.</text>
</comment>
<dbReference type="PANTHER" id="PTHR43567">
    <property type="entry name" value="FLAVOREDOXIN-RELATED-RELATED"/>
    <property type="match status" value="1"/>
</dbReference>
<dbReference type="Gene3D" id="2.30.110.10">
    <property type="entry name" value="Electron Transport, Fmn-binding Protein, Chain A"/>
    <property type="match status" value="1"/>
</dbReference>
<dbReference type="InterPro" id="IPR052174">
    <property type="entry name" value="Flavoredoxin"/>
</dbReference>
<name>A0A170YS48_9BACT</name>
<dbReference type="RefSeq" id="WP_369691199.1">
    <property type="nucleotide sequence ID" value="NZ_BDCR01000001.1"/>
</dbReference>
<evidence type="ECO:0000313" key="5">
    <source>
        <dbReference type="EMBL" id="GAT62020.1"/>
    </source>
</evidence>
<comment type="cofactor">
    <cofactor evidence="1">
        <name>FMN</name>
        <dbReference type="ChEBI" id="CHEBI:58210"/>
    </cofactor>
</comment>
<organism evidence="5 6">
    <name type="scientific">Paludibacter jiangxiensis</name>
    <dbReference type="NCBI Taxonomy" id="681398"/>
    <lineage>
        <taxon>Bacteria</taxon>
        <taxon>Pseudomonadati</taxon>
        <taxon>Bacteroidota</taxon>
        <taxon>Bacteroidia</taxon>
        <taxon>Bacteroidales</taxon>
        <taxon>Paludibacteraceae</taxon>
        <taxon>Paludibacter</taxon>
    </lineage>
</organism>
<dbReference type="InterPro" id="IPR002563">
    <property type="entry name" value="Flavin_Rdtase-like_dom"/>
</dbReference>
<evidence type="ECO:0000256" key="1">
    <source>
        <dbReference type="ARBA" id="ARBA00001917"/>
    </source>
</evidence>
<evidence type="ECO:0000256" key="2">
    <source>
        <dbReference type="ARBA" id="ARBA00022630"/>
    </source>
</evidence>
<keyword evidence="2" id="KW-0285">Flavoprotein</keyword>
<comment type="caution">
    <text evidence="5">The sequence shown here is derived from an EMBL/GenBank/DDBJ whole genome shotgun (WGS) entry which is preliminary data.</text>
</comment>
<keyword evidence="6" id="KW-1185">Reference proteome</keyword>
<dbReference type="STRING" id="681398.PJIAN_1610"/>
<dbReference type="AlphaFoldDB" id="A0A170YS48"/>
<reference evidence="6" key="1">
    <citation type="submission" date="2016-04" db="EMBL/GenBank/DDBJ databases">
        <title>Draft genome sequence of Paludibacter jiangxiensis strain NM7.</title>
        <authorList>
            <person name="Qiu Y."/>
            <person name="Matsuura N."/>
            <person name="Ohashi A."/>
            <person name="Tourlousse M.D."/>
            <person name="Sekiguchi Y."/>
        </authorList>
    </citation>
    <scope>NUCLEOTIDE SEQUENCE [LARGE SCALE GENOMIC DNA]</scope>
    <source>
        <strain evidence="6">NM7</strain>
    </source>
</reference>
<dbReference type="SUPFAM" id="SSF50475">
    <property type="entry name" value="FMN-binding split barrel"/>
    <property type="match status" value="1"/>
</dbReference>
<dbReference type="Pfam" id="PF01613">
    <property type="entry name" value="Flavin_Reduct"/>
    <property type="match status" value="1"/>
</dbReference>
<protein>
    <submittedName>
        <fullName evidence="5">NADH-FMN oxidoreductase RutF, flavin reductase (DIM6/NTAB) family</fullName>
    </submittedName>
</protein>
<gene>
    <name evidence="5" type="ORF">PJIAN_1610</name>
</gene>
<feature type="domain" description="Flavin reductase like" evidence="4">
    <location>
        <begin position="13"/>
        <end position="149"/>
    </location>
</feature>
<dbReference type="GO" id="GO:0016646">
    <property type="term" value="F:oxidoreductase activity, acting on the CH-NH group of donors, NAD or NADP as acceptor"/>
    <property type="evidence" value="ECO:0007669"/>
    <property type="project" value="UniProtKB-ARBA"/>
</dbReference>
<sequence>MNMKKFGPAGWLFPKPVMIIGTYDQDGKPNAMNADCGGSWDHTEISLFLGKRRQTTLNLQKHGEFTLALANKDTMVGADYVGIASSLREPDKIARTGWTVEKAPDVNAPLFTEFPLTLECRVKEVLDDATSRDCYHLIADIVGILVDDKYLGEDGYPDIRKMNLICHETVHQTYIQLGETAGKAFREGAKLR</sequence>
<evidence type="ECO:0000313" key="6">
    <source>
        <dbReference type="Proteomes" id="UP000076586"/>
    </source>
</evidence>
<accession>A0A170YS48</accession>
<reference evidence="6" key="2">
    <citation type="journal article" date="2017" name="Genome Announc.">
        <title>Draft genome sequence of Paludibacter jiangxiensis NM7(T), a propionate-producing fermentative bacterium.</title>
        <authorList>
            <person name="Qiu Y.-L."/>
            <person name="Tourlousse D.M."/>
            <person name="Matsuura N."/>
            <person name="Ohashi A."/>
            <person name="Sekiguchi Y."/>
        </authorList>
    </citation>
    <scope>NUCLEOTIDE SEQUENCE [LARGE SCALE GENOMIC DNA]</scope>
    <source>
        <strain evidence="6">NM7</strain>
    </source>
</reference>
<dbReference type="Proteomes" id="UP000076586">
    <property type="component" value="Unassembled WGS sequence"/>
</dbReference>
<proteinExistence type="inferred from homology"/>